<dbReference type="PANTHER" id="PTHR10283:SF92">
    <property type="entry name" value="LOW-AFFINITY PHOSPHATE TRANSPORTER PHO91"/>
    <property type="match status" value="1"/>
</dbReference>
<feature type="transmembrane region" description="Helical" evidence="7">
    <location>
        <begin position="513"/>
        <end position="541"/>
    </location>
</feature>
<dbReference type="OrthoDB" id="10260443at2759"/>
<proteinExistence type="predicted"/>
<feature type="non-terminal residue" evidence="9">
    <location>
        <position position="611"/>
    </location>
</feature>
<feature type="domain" description="SPX" evidence="8">
    <location>
        <begin position="1"/>
        <end position="290"/>
    </location>
</feature>
<evidence type="ECO:0000256" key="7">
    <source>
        <dbReference type="SAM" id="Phobius"/>
    </source>
</evidence>
<protein>
    <submittedName>
        <fullName evidence="9">SPX domain-containing protein</fullName>
    </submittedName>
</protein>
<evidence type="ECO:0000256" key="2">
    <source>
        <dbReference type="ARBA" id="ARBA00022448"/>
    </source>
</evidence>
<keyword evidence="5 7" id="KW-0472">Membrane</keyword>
<feature type="compositionally biased region" description="Basic and acidic residues" evidence="6">
    <location>
        <begin position="159"/>
        <end position="175"/>
    </location>
</feature>
<evidence type="ECO:0000256" key="4">
    <source>
        <dbReference type="ARBA" id="ARBA00022989"/>
    </source>
</evidence>
<evidence type="ECO:0000256" key="3">
    <source>
        <dbReference type="ARBA" id="ARBA00022692"/>
    </source>
</evidence>
<evidence type="ECO:0000256" key="5">
    <source>
        <dbReference type="ARBA" id="ARBA00023136"/>
    </source>
</evidence>
<feature type="region of interest" description="Disordered" evidence="6">
    <location>
        <begin position="113"/>
        <end position="232"/>
    </location>
</feature>
<dbReference type="CDD" id="cd14478">
    <property type="entry name" value="SPX_PHO87_PHO90_like"/>
    <property type="match status" value="1"/>
</dbReference>
<keyword evidence="2" id="KW-0813">Transport</keyword>
<keyword evidence="10" id="KW-1185">Reference proteome</keyword>
<evidence type="ECO:0000256" key="1">
    <source>
        <dbReference type="ARBA" id="ARBA00004141"/>
    </source>
</evidence>
<feature type="transmembrane region" description="Helical" evidence="7">
    <location>
        <begin position="415"/>
        <end position="448"/>
    </location>
</feature>
<dbReference type="EMBL" id="JAEFCI010009921">
    <property type="protein sequence ID" value="KAG5457527.1"/>
    <property type="molecule type" value="Genomic_DNA"/>
</dbReference>
<feature type="compositionally biased region" description="Polar residues" evidence="6">
    <location>
        <begin position="187"/>
        <end position="203"/>
    </location>
</feature>
<evidence type="ECO:0000256" key="6">
    <source>
        <dbReference type="SAM" id="MobiDB-lite"/>
    </source>
</evidence>
<gene>
    <name evidence="9" type="ORF">BJ554DRAFT_2430</name>
</gene>
<dbReference type="GO" id="GO:0006817">
    <property type="term" value="P:phosphate ion transport"/>
    <property type="evidence" value="ECO:0007669"/>
    <property type="project" value="TreeGrafter"/>
</dbReference>
<keyword evidence="3 7" id="KW-0812">Transmembrane</keyword>
<evidence type="ECO:0000313" key="9">
    <source>
        <dbReference type="EMBL" id="KAG5457527.1"/>
    </source>
</evidence>
<keyword evidence="4 7" id="KW-1133">Transmembrane helix</keyword>
<comment type="subcellular location">
    <subcellularLocation>
        <location evidence="1">Membrane</location>
        <topology evidence="1">Multi-pass membrane protein</topology>
    </subcellularLocation>
</comment>
<name>A0A8H7ZQH5_9FUNG</name>
<reference evidence="9 10" key="1">
    <citation type="journal article" name="Sci. Rep.">
        <title>Genome-scale phylogenetic analyses confirm Olpidium as the closest living zoosporic fungus to the non-flagellated, terrestrial fungi.</title>
        <authorList>
            <person name="Chang Y."/>
            <person name="Rochon D."/>
            <person name="Sekimoto S."/>
            <person name="Wang Y."/>
            <person name="Chovatia M."/>
            <person name="Sandor L."/>
            <person name="Salamov A."/>
            <person name="Grigoriev I.V."/>
            <person name="Stajich J.E."/>
            <person name="Spatafora J.W."/>
        </authorList>
    </citation>
    <scope>NUCLEOTIDE SEQUENCE [LARGE SCALE GENOMIC DNA]</scope>
    <source>
        <strain evidence="9">S191</strain>
    </source>
</reference>
<evidence type="ECO:0000259" key="8">
    <source>
        <dbReference type="PROSITE" id="PS51382"/>
    </source>
</evidence>
<dbReference type="Pfam" id="PF03600">
    <property type="entry name" value="CitMHS"/>
    <property type="match status" value="1"/>
</dbReference>
<organism evidence="9 10">
    <name type="scientific">Olpidium bornovanus</name>
    <dbReference type="NCBI Taxonomy" id="278681"/>
    <lineage>
        <taxon>Eukaryota</taxon>
        <taxon>Fungi</taxon>
        <taxon>Fungi incertae sedis</taxon>
        <taxon>Olpidiomycota</taxon>
        <taxon>Olpidiomycotina</taxon>
        <taxon>Olpidiomycetes</taxon>
        <taxon>Olpidiales</taxon>
        <taxon>Olpidiaceae</taxon>
        <taxon>Olpidium</taxon>
    </lineage>
</organism>
<feature type="transmembrane region" description="Helical" evidence="7">
    <location>
        <begin position="387"/>
        <end position="403"/>
    </location>
</feature>
<dbReference type="GO" id="GO:0005315">
    <property type="term" value="F:phosphate transmembrane transporter activity"/>
    <property type="evidence" value="ECO:0007669"/>
    <property type="project" value="TreeGrafter"/>
</dbReference>
<sequence>MKFSHSLQFNAVPEWSSYYVSYSQLKKVLYQIERELFAAGPPRAARDEEETAALLDPKARANVQFLPILNKELERIVAFYYKKEKELAAEHRSLRSDVSFAENFEDTFTQNASSHLEAARSPALSSQGFCHLRSPPRPKTRDAGSAAHARPGGVEEGEREAGPGRAEGEDGEPHRWASPGAKPPPSFTQSASTPPVQTSSESLESPGDATRPSQEAPPLAALQSPDRGRSAVASAATRERCLRFRIRVVDLFVQLSELKSFVSLNYTGFCKILKKYDKVTDNNIKESYLTSVVDEAYPFKSETRRNLDAMIQDLDQLYAHVVCEDDTEKAARELKSHLRKHLVWERNTVWREMVGLERRATGVRAEPPEVKPVPGTEKVSQLLCKRVATLGLILALFLILLKVKTFDAIEQQNCLAILVLASLMWATEVVPLFVTSMIIPFLVVVLRVHRDVTTHARLSPSDATKKVFAAMFSPVIMLLLGGFAIAAALSKYDIAKAMATWVLSKAGTKPSKVLFANMIVATLLSMWISNVAAPVLCFSLIQNRLLYAAYLMINSRLPTGRGSESQPILRTLPSGSTYAQALIIGIALASNVGGMASPISSPQNIIAIDNM</sequence>
<dbReference type="InterPro" id="IPR004680">
    <property type="entry name" value="Cit_transptr-like_dom"/>
</dbReference>
<dbReference type="Pfam" id="PF03105">
    <property type="entry name" value="SPX"/>
    <property type="match status" value="2"/>
</dbReference>
<dbReference type="GO" id="GO:0005886">
    <property type="term" value="C:plasma membrane"/>
    <property type="evidence" value="ECO:0007669"/>
    <property type="project" value="TreeGrafter"/>
</dbReference>
<dbReference type="GO" id="GO:0006797">
    <property type="term" value="P:polyphosphate metabolic process"/>
    <property type="evidence" value="ECO:0007669"/>
    <property type="project" value="TreeGrafter"/>
</dbReference>
<dbReference type="InterPro" id="IPR004331">
    <property type="entry name" value="SPX_dom"/>
</dbReference>
<dbReference type="Proteomes" id="UP000673691">
    <property type="component" value="Unassembled WGS sequence"/>
</dbReference>
<dbReference type="AlphaFoldDB" id="A0A8H7ZQH5"/>
<dbReference type="PANTHER" id="PTHR10283">
    <property type="entry name" value="SOLUTE CARRIER FAMILY 13 MEMBER"/>
    <property type="match status" value="1"/>
</dbReference>
<dbReference type="PROSITE" id="PS51382">
    <property type="entry name" value="SPX"/>
    <property type="match status" value="1"/>
</dbReference>
<evidence type="ECO:0000313" key="10">
    <source>
        <dbReference type="Proteomes" id="UP000673691"/>
    </source>
</evidence>
<feature type="transmembrane region" description="Helical" evidence="7">
    <location>
        <begin position="468"/>
        <end position="492"/>
    </location>
</feature>
<comment type="caution">
    <text evidence="9">The sequence shown here is derived from an EMBL/GenBank/DDBJ whole genome shotgun (WGS) entry which is preliminary data.</text>
</comment>
<accession>A0A8H7ZQH5</accession>